<dbReference type="EMBL" id="MT144805">
    <property type="protein sequence ID" value="QJH99722.1"/>
    <property type="molecule type" value="Genomic_DNA"/>
</dbReference>
<accession>A0A6M3XPN6</accession>
<name>A0A6M3XPN6_9ZZZZ</name>
<sequence length="102" mass="11927">MAKIISKEDIRVVVYPVIGYGTTPDKEIEDCKEIQKNIRRHIDAGKIELKYSIVERCEFCDYTWEENEKGRPECCDKAVKEWEKEEKEEENENGTNKRGGGK</sequence>
<dbReference type="AlphaFoldDB" id="A0A6M3XPN6"/>
<protein>
    <submittedName>
        <fullName evidence="2">Uncharacterized protein</fullName>
    </submittedName>
</protein>
<gene>
    <name evidence="2" type="ORF">TM448B01662_0006</name>
</gene>
<proteinExistence type="predicted"/>
<feature type="region of interest" description="Disordered" evidence="1">
    <location>
        <begin position="83"/>
        <end position="102"/>
    </location>
</feature>
<evidence type="ECO:0000256" key="1">
    <source>
        <dbReference type="SAM" id="MobiDB-lite"/>
    </source>
</evidence>
<reference evidence="2" key="1">
    <citation type="submission" date="2020-03" db="EMBL/GenBank/DDBJ databases">
        <title>The deep terrestrial virosphere.</title>
        <authorList>
            <person name="Holmfeldt K."/>
            <person name="Nilsson E."/>
            <person name="Simone D."/>
            <person name="Lopez-Fernandez M."/>
            <person name="Wu X."/>
            <person name="de Brujin I."/>
            <person name="Lundin D."/>
            <person name="Andersson A."/>
            <person name="Bertilsson S."/>
            <person name="Dopson M."/>
        </authorList>
    </citation>
    <scope>NUCLEOTIDE SEQUENCE</scope>
    <source>
        <strain evidence="2">TM448B01662</strain>
    </source>
</reference>
<organism evidence="2">
    <name type="scientific">viral metagenome</name>
    <dbReference type="NCBI Taxonomy" id="1070528"/>
    <lineage>
        <taxon>unclassified sequences</taxon>
        <taxon>metagenomes</taxon>
        <taxon>organismal metagenomes</taxon>
    </lineage>
</organism>
<evidence type="ECO:0000313" key="2">
    <source>
        <dbReference type="EMBL" id="QJH99722.1"/>
    </source>
</evidence>